<evidence type="ECO:0000256" key="5">
    <source>
        <dbReference type="SAM" id="Phobius"/>
    </source>
</evidence>
<reference evidence="7" key="3">
    <citation type="submission" date="2025-09" db="UniProtKB">
        <authorList>
            <consortium name="Ensembl"/>
        </authorList>
    </citation>
    <scope>IDENTIFICATION</scope>
</reference>
<dbReference type="SMART" id="SM00724">
    <property type="entry name" value="TLC"/>
    <property type="match status" value="1"/>
</dbReference>
<evidence type="ECO:0000313" key="7">
    <source>
        <dbReference type="Ensembl" id="ENSHHUP00000074779.1"/>
    </source>
</evidence>
<dbReference type="GO" id="GO:0005783">
    <property type="term" value="C:endoplasmic reticulum"/>
    <property type="evidence" value="ECO:0007669"/>
    <property type="project" value="TreeGrafter"/>
</dbReference>
<comment type="subcellular location">
    <subcellularLocation>
        <location evidence="1">Membrane</location>
        <topology evidence="1">Multi-pass membrane protein</topology>
    </subcellularLocation>
</comment>
<evidence type="ECO:0000313" key="8">
    <source>
        <dbReference type="Proteomes" id="UP000314982"/>
    </source>
</evidence>
<feature type="domain" description="TLC" evidence="6">
    <location>
        <begin position="73"/>
        <end position="255"/>
    </location>
</feature>
<keyword evidence="2 5" id="KW-0812">Transmembrane</keyword>
<keyword evidence="8" id="KW-1185">Reference proteome</keyword>
<keyword evidence="4 5" id="KW-0472">Membrane</keyword>
<dbReference type="GO" id="GO:0055088">
    <property type="term" value="P:lipid homeostasis"/>
    <property type="evidence" value="ECO:0007669"/>
    <property type="project" value="TreeGrafter"/>
</dbReference>
<organism evidence="7 8">
    <name type="scientific">Hucho hucho</name>
    <name type="common">huchen</name>
    <dbReference type="NCBI Taxonomy" id="62062"/>
    <lineage>
        <taxon>Eukaryota</taxon>
        <taxon>Metazoa</taxon>
        <taxon>Chordata</taxon>
        <taxon>Craniata</taxon>
        <taxon>Vertebrata</taxon>
        <taxon>Euteleostomi</taxon>
        <taxon>Actinopterygii</taxon>
        <taxon>Neopterygii</taxon>
        <taxon>Teleostei</taxon>
        <taxon>Protacanthopterygii</taxon>
        <taxon>Salmoniformes</taxon>
        <taxon>Salmonidae</taxon>
        <taxon>Salmoninae</taxon>
        <taxon>Hucho</taxon>
    </lineage>
</organism>
<dbReference type="PANTHER" id="PTHR13439">
    <property type="entry name" value="CT120 PROTEIN"/>
    <property type="match status" value="1"/>
</dbReference>
<protein>
    <submittedName>
        <fullName evidence="7">Si:dkey-10f21.4</fullName>
    </submittedName>
</protein>
<dbReference type="GeneTree" id="ENSGT01010000222313"/>
<keyword evidence="3 5" id="KW-1133">Transmembrane helix</keyword>
<evidence type="ECO:0000256" key="4">
    <source>
        <dbReference type="ARBA" id="ARBA00023136"/>
    </source>
</evidence>
<sequence length="271" mass="30651">MEHIYFKLVVMASFSPVVLSIAATSFVTFQCLFHFVSPWISARFCPGYRRLSPRHTVEWDSRPSLGRSVTGENKCGHNLWVPHIRYAAHMLLLAGDRGQVFCNPPPGSTVCLLLCTGLLLTPAVADPCCTLKCYPHLFGRYSSIGMLPYFANFRLVAELSTPCVNQRWFFEVLGYPKKSLPNMVNGIAMTVSFFLVRIAVMPMYYSRMYAVYGTEPFYRVTFGGRCAWMGPSFCLDIMNVMWMHKMARGCISVLRSPGKVKVEKLQNGKVH</sequence>
<evidence type="ECO:0000259" key="6">
    <source>
        <dbReference type="SMART" id="SM00724"/>
    </source>
</evidence>
<reference evidence="7" key="2">
    <citation type="submission" date="2025-08" db="UniProtKB">
        <authorList>
            <consortium name="Ensembl"/>
        </authorList>
    </citation>
    <scope>IDENTIFICATION</scope>
</reference>
<dbReference type="GO" id="GO:0016020">
    <property type="term" value="C:membrane"/>
    <property type="evidence" value="ECO:0007669"/>
    <property type="project" value="UniProtKB-SubCell"/>
</dbReference>
<feature type="transmembrane region" description="Helical" evidence="5">
    <location>
        <begin position="17"/>
        <end position="40"/>
    </location>
</feature>
<dbReference type="Proteomes" id="UP000314982">
    <property type="component" value="Unassembled WGS sequence"/>
</dbReference>
<dbReference type="STRING" id="62062.ENSHHUP00000074779"/>
<name>A0A4W5QR18_9TELE</name>
<feature type="transmembrane region" description="Helical" evidence="5">
    <location>
        <begin position="183"/>
        <end position="205"/>
    </location>
</feature>
<dbReference type="AlphaFoldDB" id="A0A4W5QR18"/>
<dbReference type="InterPro" id="IPR006634">
    <property type="entry name" value="TLC-dom"/>
</dbReference>
<reference evidence="8" key="1">
    <citation type="submission" date="2018-06" db="EMBL/GenBank/DDBJ databases">
        <title>Genome assembly of Danube salmon.</title>
        <authorList>
            <person name="Macqueen D.J."/>
            <person name="Gundappa M.K."/>
        </authorList>
    </citation>
    <scope>NUCLEOTIDE SEQUENCE [LARGE SCALE GENOMIC DNA]</scope>
</reference>
<dbReference type="Pfam" id="PF03798">
    <property type="entry name" value="TRAM_LAG1_CLN8"/>
    <property type="match status" value="1"/>
</dbReference>
<dbReference type="PANTHER" id="PTHR13439:SF1">
    <property type="entry name" value="TLC DOMAIN-CONTAINING PROTEIN 4"/>
    <property type="match status" value="1"/>
</dbReference>
<proteinExistence type="predicted"/>
<feature type="transmembrane region" description="Helical" evidence="5">
    <location>
        <begin position="217"/>
        <end position="238"/>
    </location>
</feature>
<dbReference type="Ensembl" id="ENSHHUT00000077228.1">
    <property type="protein sequence ID" value="ENSHHUP00000074779.1"/>
    <property type="gene ID" value="ENSHHUG00000043843.1"/>
</dbReference>
<accession>A0A4W5QR18</accession>
<evidence type="ECO:0000256" key="1">
    <source>
        <dbReference type="ARBA" id="ARBA00004141"/>
    </source>
</evidence>
<dbReference type="InterPro" id="IPR050846">
    <property type="entry name" value="TLCD"/>
</dbReference>
<evidence type="ECO:0000256" key="2">
    <source>
        <dbReference type="ARBA" id="ARBA00022692"/>
    </source>
</evidence>
<evidence type="ECO:0000256" key="3">
    <source>
        <dbReference type="ARBA" id="ARBA00022989"/>
    </source>
</evidence>